<keyword evidence="2" id="KW-1185">Reference proteome</keyword>
<proteinExistence type="predicted"/>
<dbReference type="AlphaFoldDB" id="A0A9Q3PA31"/>
<gene>
    <name evidence="1" type="ORF">O181_092952</name>
</gene>
<dbReference type="EMBL" id="AVOT02059580">
    <property type="protein sequence ID" value="MBW0553237.1"/>
    <property type="molecule type" value="Genomic_DNA"/>
</dbReference>
<evidence type="ECO:0000313" key="1">
    <source>
        <dbReference type="EMBL" id="MBW0553237.1"/>
    </source>
</evidence>
<sequence length="107" mass="12004">MLIGIREGHHNHRLFDPKTNSIYISNDCIFKDKEAFWPSHSSSALVTSKDPLLLPSMPAFDFSFQNYQNPADESENDLSVPGEGLANPEIIPIWDTTSPSYNLEPPT</sequence>
<protein>
    <submittedName>
        <fullName evidence="1">Uncharacterized protein</fullName>
    </submittedName>
</protein>
<reference evidence="1" key="1">
    <citation type="submission" date="2021-03" db="EMBL/GenBank/DDBJ databases">
        <title>Draft genome sequence of rust myrtle Austropuccinia psidii MF-1, a brazilian biotype.</title>
        <authorList>
            <person name="Quecine M.C."/>
            <person name="Pachon D.M.R."/>
            <person name="Bonatelli M.L."/>
            <person name="Correr F.H."/>
            <person name="Franceschini L.M."/>
            <person name="Leite T.F."/>
            <person name="Margarido G.R.A."/>
            <person name="Almeida C.A."/>
            <person name="Ferrarezi J.A."/>
            <person name="Labate C.A."/>
        </authorList>
    </citation>
    <scope>NUCLEOTIDE SEQUENCE</scope>
    <source>
        <strain evidence="1">MF-1</strain>
    </source>
</reference>
<name>A0A9Q3PA31_9BASI</name>
<dbReference type="OrthoDB" id="4501190at2759"/>
<comment type="caution">
    <text evidence="1">The sequence shown here is derived from an EMBL/GenBank/DDBJ whole genome shotgun (WGS) entry which is preliminary data.</text>
</comment>
<organism evidence="1 2">
    <name type="scientific">Austropuccinia psidii MF-1</name>
    <dbReference type="NCBI Taxonomy" id="1389203"/>
    <lineage>
        <taxon>Eukaryota</taxon>
        <taxon>Fungi</taxon>
        <taxon>Dikarya</taxon>
        <taxon>Basidiomycota</taxon>
        <taxon>Pucciniomycotina</taxon>
        <taxon>Pucciniomycetes</taxon>
        <taxon>Pucciniales</taxon>
        <taxon>Sphaerophragmiaceae</taxon>
        <taxon>Austropuccinia</taxon>
    </lineage>
</organism>
<accession>A0A9Q3PA31</accession>
<evidence type="ECO:0000313" key="2">
    <source>
        <dbReference type="Proteomes" id="UP000765509"/>
    </source>
</evidence>
<dbReference type="Proteomes" id="UP000765509">
    <property type="component" value="Unassembled WGS sequence"/>
</dbReference>